<feature type="domain" description="Enoyl reductase (ER)" evidence="10">
    <location>
        <begin position="16"/>
        <end position="349"/>
    </location>
</feature>
<dbReference type="EMBL" id="JAGINW010000001">
    <property type="protein sequence ID" value="MBP2326046.1"/>
    <property type="molecule type" value="Genomic_DNA"/>
</dbReference>
<comment type="caution">
    <text evidence="11">The sequence shown here is derived from an EMBL/GenBank/DDBJ whole genome shotgun (WGS) entry which is preliminary data.</text>
</comment>
<comment type="catalytic activity">
    <reaction evidence="7">
        <text>a secondary alcohol + NAD(+) = a ketone + NADH + H(+)</text>
        <dbReference type="Rhea" id="RHEA:10740"/>
        <dbReference type="ChEBI" id="CHEBI:15378"/>
        <dbReference type="ChEBI" id="CHEBI:17087"/>
        <dbReference type="ChEBI" id="CHEBI:35681"/>
        <dbReference type="ChEBI" id="CHEBI:57540"/>
        <dbReference type="ChEBI" id="CHEBI:57945"/>
        <dbReference type="EC" id="1.1.1.1"/>
    </reaction>
</comment>
<evidence type="ECO:0000256" key="8">
    <source>
        <dbReference type="ARBA" id="ARBA00049243"/>
    </source>
</evidence>
<dbReference type="InterPro" id="IPR013154">
    <property type="entry name" value="ADH-like_N"/>
</dbReference>
<dbReference type="SUPFAM" id="SSF50129">
    <property type="entry name" value="GroES-like"/>
    <property type="match status" value="1"/>
</dbReference>
<evidence type="ECO:0000256" key="1">
    <source>
        <dbReference type="ARBA" id="ARBA00001947"/>
    </source>
</evidence>
<evidence type="ECO:0000256" key="2">
    <source>
        <dbReference type="ARBA" id="ARBA00008072"/>
    </source>
</evidence>
<dbReference type="EC" id="1.1.1.1" evidence="3"/>
<evidence type="ECO:0000256" key="7">
    <source>
        <dbReference type="ARBA" id="ARBA00049164"/>
    </source>
</evidence>
<keyword evidence="4 9" id="KW-0479">Metal-binding</keyword>
<organism evidence="11 12">
    <name type="scientific">Kibdelosporangium banguiense</name>
    <dbReference type="NCBI Taxonomy" id="1365924"/>
    <lineage>
        <taxon>Bacteria</taxon>
        <taxon>Bacillati</taxon>
        <taxon>Actinomycetota</taxon>
        <taxon>Actinomycetes</taxon>
        <taxon>Pseudonocardiales</taxon>
        <taxon>Pseudonocardiaceae</taxon>
        <taxon>Kibdelosporangium</taxon>
    </lineage>
</organism>
<reference evidence="11 12" key="1">
    <citation type="submission" date="2021-03" db="EMBL/GenBank/DDBJ databases">
        <title>Sequencing the genomes of 1000 actinobacteria strains.</title>
        <authorList>
            <person name="Klenk H.-P."/>
        </authorList>
    </citation>
    <scope>NUCLEOTIDE SEQUENCE [LARGE SCALE GENOMIC DNA]</scope>
    <source>
        <strain evidence="11 12">DSM 46670</strain>
    </source>
</reference>
<dbReference type="RefSeq" id="WP_307855350.1">
    <property type="nucleotide sequence ID" value="NZ_JAGINW010000001.1"/>
</dbReference>
<gene>
    <name evidence="11" type="ORF">JOF56_006431</name>
</gene>
<proteinExistence type="inferred from homology"/>
<evidence type="ECO:0000313" key="11">
    <source>
        <dbReference type="EMBL" id="MBP2326046.1"/>
    </source>
</evidence>
<dbReference type="CDD" id="cd05284">
    <property type="entry name" value="arabinose_DH_like"/>
    <property type="match status" value="1"/>
</dbReference>
<keyword evidence="12" id="KW-1185">Reference proteome</keyword>
<evidence type="ECO:0000259" key="10">
    <source>
        <dbReference type="SMART" id="SM00829"/>
    </source>
</evidence>
<dbReference type="SMART" id="SM00829">
    <property type="entry name" value="PKS_ER"/>
    <property type="match status" value="1"/>
</dbReference>
<dbReference type="Pfam" id="PF00107">
    <property type="entry name" value="ADH_zinc_N"/>
    <property type="match status" value="1"/>
</dbReference>
<comment type="catalytic activity">
    <reaction evidence="8">
        <text>a primary alcohol + NAD(+) = an aldehyde + NADH + H(+)</text>
        <dbReference type="Rhea" id="RHEA:10736"/>
        <dbReference type="ChEBI" id="CHEBI:15378"/>
        <dbReference type="ChEBI" id="CHEBI:15734"/>
        <dbReference type="ChEBI" id="CHEBI:17478"/>
        <dbReference type="ChEBI" id="CHEBI:57540"/>
        <dbReference type="ChEBI" id="CHEBI:57945"/>
        <dbReference type="EC" id="1.1.1.1"/>
    </reaction>
</comment>
<dbReference type="Pfam" id="PF08240">
    <property type="entry name" value="ADH_N"/>
    <property type="match status" value="1"/>
</dbReference>
<dbReference type="PANTHER" id="PTHR42940">
    <property type="entry name" value="ALCOHOL DEHYDROGENASE 1-RELATED"/>
    <property type="match status" value="1"/>
</dbReference>
<evidence type="ECO:0000256" key="3">
    <source>
        <dbReference type="ARBA" id="ARBA00013190"/>
    </source>
</evidence>
<name>A0ABS4TNR9_9PSEU</name>
<dbReference type="SUPFAM" id="SSF51735">
    <property type="entry name" value="NAD(P)-binding Rossmann-fold domains"/>
    <property type="match status" value="1"/>
</dbReference>
<dbReference type="InterPro" id="IPR013149">
    <property type="entry name" value="ADH-like_C"/>
</dbReference>
<sequence>MTTARKSTALRLTAWGTPPRLVDLEVPVPQGTEVLIAVEAAGICHSDLHVIDADAGKMPYSVPFTLGHEVAGHVVAVGPAATGIEIGTRVAVYGPWGCGRCRRCAVGHDNYCDRRSELAWSGAGLGRDGGMADHLLVPAPRHLVPIGDLDATQAAPLTDAGLTPYHAIAGLSGKLREGTTVAVIGVGGLGHLAVQILRAVTPSRVLAVDIREDALELAHLSGADMTTLTKPDTSEVLRAATGGTGVDAVFDFVGSDATLALGARTLRAGGDLVVLGSAAGRLTISKPGPLPPGAALSLPFWGTRPELHNVIALAQAGSLRVETELFSLSAAGEALRRLRAGRIRGRAVLVP</sequence>
<evidence type="ECO:0000256" key="6">
    <source>
        <dbReference type="ARBA" id="ARBA00023002"/>
    </source>
</evidence>
<dbReference type="InterPro" id="IPR036291">
    <property type="entry name" value="NAD(P)-bd_dom_sf"/>
</dbReference>
<comment type="similarity">
    <text evidence="2 9">Belongs to the zinc-containing alcohol dehydrogenase family.</text>
</comment>
<dbReference type="InterPro" id="IPR011032">
    <property type="entry name" value="GroES-like_sf"/>
</dbReference>
<keyword evidence="5 9" id="KW-0862">Zinc</keyword>
<dbReference type="Gene3D" id="3.90.180.10">
    <property type="entry name" value="Medium-chain alcohol dehydrogenases, catalytic domain"/>
    <property type="match status" value="1"/>
</dbReference>
<evidence type="ECO:0000313" key="12">
    <source>
        <dbReference type="Proteomes" id="UP001519332"/>
    </source>
</evidence>
<dbReference type="GO" id="GO:0004022">
    <property type="term" value="F:alcohol dehydrogenase (NAD+) activity"/>
    <property type="evidence" value="ECO:0007669"/>
    <property type="project" value="UniProtKB-EC"/>
</dbReference>
<comment type="cofactor">
    <cofactor evidence="1 9">
        <name>Zn(2+)</name>
        <dbReference type="ChEBI" id="CHEBI:29105"/>
    </cofactor>
</comment>
<dbReference type="PROSITE" id="PS00059">
    <property type="entry name" value="ADH_ZINC"/>
    <property type="match status" value="1"/>
</dbReference>
<evidence type="ECO:0000256" key="9">
    <source>
        <dbReference type="RuleBase" id="RU361277"/>
    </source>
</evidence>
<accession>A0ABS4TNR9</accession>
<dbReference type="InterPro" id="IPR002328">
    <property type="entry name" value="ADH_Zn_CS"/>
</dbReference>
<dbReference type="PANTHER" id="PTHR42940:SF8">
    <property type="entry name" value="VACUOLAR PROTEIN SORTING-ASSOCIATED PROTEIN 11"/>
    <property type="match status" value="1"/>
</dbReference>
<dbReference type="Proteomes" id="UP001519332">
    <property type="component" value="Unassembled WGS sequence"/>
</dbReference>
<evidence type="ECO:0000256" key="5">
    <source>
        <dbReference type="ARBA" id="ARBA00022833"/>
    </source>
</evidence>
<dbReference type="Gene3D" id="3.40.50.720">
    <property type="entry name" value="NAD(P)-binding Rossmann-like Domain"/>
    <property type="match status" value="1"/>
</dbReference>
<evidence type="ECO:0000256" key="4">
    <source>
        <dbReference type="ARBA" id="ARBA00022723"/>
    </source>
</evidence>
<dbReference type="InterPro" id="IPR020843">
    <property type="entry name" value="ER"/>
</dbReference>
<protein>
    <recommendedName>
        <fullName evidence="3">alcohol dehydrogenase</fullName>
        <ecNumber evidence="3">1.1.1.1</ecNumber>
    </recommendedName>
</protein>
<keyword evidence="6 11" id="KW-0560">Oxidoreductase</keyword>